<dbReference type="SUPFAM" id="SSF81383">
    <property type="entry name" value="F-box domain"/>
    <property type="match status" value="1"/>
</dbReference>
<dbReference type="Pfam" id="PF12937">
    <property type="entry name" value="F-box-like"/>
    <property type="match status" value="1"/>
</dbReference>
<reference evidence="2" key="3">
    <citation type="journal article" date="2017" name="Nature">
        <title>Genome sequence of the progenitor of the wheat D genome Aegilops tauschii.</title>
        <authorList>
            <person name="Luo M.C."/>
            <person name="Gu Y.Q."/>
            <person name="Puiu D."/>
            <person name="Wang H."/>
            <person name="Twardziok S.O."/>
            <person name="Deal K.R."/>
            <person name="Huo N."/>
            <person name="Zhu T."/>
            <person name="Wang L."/>
            <person name="Wang Y."/>
            <person name="McGuire P.E."/>
            <person name="Liu S."/>
            <person name="Long H."/>
            <person name="Ramasamy R.K."/>
            <person name="Rodriguez J.C."/>
            <person name="Van S.L."/>
            <person name="Yuan L."/>
            <person name="Wang Z."/>
            <person name="Xia Z."/>
            <person name="Xiao L."/>
            <person name="Anderson O.D."/>
            <person name="Ouyang S."/>
            <person name="Liang Y."/>
            <person name="Zimin A.V."/>
            <person name="Pertea G."/>
            <person name="Qi P."/>
            <person name="Bennetzen J.L."/>
            <person name="Dai X."/>
            <person name="Dawson M.W."/>
            <person name="Muller H.G."/>
            <person name="Kugler K."/>
            <person name="Rivarola-Duarte L."/>
            <person name="Spannagl M."/>
            <person name="Mayer K.F.X."/>
            <person name="Lu F.H."/>
            <person name="Bevan M.W."/>
            <person name="Leroy P."/>
            <person name="Li P."/>
            <person name="You F.M."/>
            <person name="Sun Q."/>
            <person name="Liu Z."/>
            <person name="Lyons E."/>
            <person name="Wicker T."/>
            <person name="Salzberg S.L."/>
            <person name="Devos K.M."/>
            <person name="Dvorak J."/>
        </authorList>
    </citation>
    <scope>NUCLEOTIDE SEQUENCE [LARGE SCALE GENOMIC DNA]</scope>
    <source>
        <strain evidence="2">cv. AL8/78</strain>
    </source>
</reference>
<evidence type="ECO:0000259" key="1">
    <source>
        <dbReference type="Pfam" id="PF12937"/>
    </source>
</evidence>
<evidence type="ECO:0000313" key="2">
    <source>
        <dbReference type="EnsemblPlants" id="AET2Gv21213200.1"/>
    </source>
</evidence>
<organism evidence="2 3">
    <name type="scientific">Aegilops tauschii subsp. strangulata</name>
    <name type="common">Goatgrass</name>
    <dbReference type="NCBI Taxonomy" id="200361"/>
    <lineage>
        <taxon>Eukaryota</taxon>
        <taxon>Viridiplantae</taxon>
        <taxon>Streptophyta</taxon>
        <taxon>Embryophyta</taxon>
        <taxon>Tracheophyta</taxon>
        <taxon>Spermatophyta</taxon>
        <taxon>Magnoliopsida</taxon>
        <taxon>Liliopsida</taxon>
        <taxon>Poales</taxon>
        <taxon>Poaceae</taxon>
        <taxon>BOP clade</taxon>
        <taxon>Pooideae</taxon>
        <taxon>Triticodae</taxon>
        <taxon>Triticeae</taxon>
        <taxon>Triticinae</taxon>
        <taxon>Aegilops</taxon>
    </lineage>
</organism>
<dbReference type="Proteomes" id="UP000015105">
    <property type="component" value="Chromosome 2D"/>
</dbReference>
<name>A0A453DF19_AEGTS</name>
<accession>A0A453DF19</accession>
<reference evidence="3" key="2">
    <citation type="journal article" date="2017" name="Nat. Plants">
        <title>The Aegilops tauschii genome reveals multiple impacts of transposons.</title>
        <authorList>
            <person name="Zhao G."/>
            <person name="Zou C."/>
            <person name="Li K."/>
            <person name="Wang K."/>
            <person name="Li T."/>
            <person name="Gao L."/>
            <person name="Zhang X."/>
            <person name="Wang H."/>
            <person name="Yang Z."/>
            <person name="Liu X."/>
            <person name="Jiang W."/>
            <person name="Mao L."/>
            <person name="Kong X."/>
            <person name="Jiao Y."/>
            <person name="Jia J."/>
        </authorList>
    </citation>
    <scope>NUCLEOTIDE SEQUENCE [LARGE SCALE GENOMIC DNA]</scope>
    <source>
        <strain evidence="3">cv. AL8/78</strain>
    </source>
</reference>
<dbReference type="PANTHER" id="PTHR31264:SF23">
    <property type="entry name" value="F-BOX DOMAIN-CONTAINING PROTEIN"/>
    <property type="match status" value="1"/>
</dbReference>
<dbReference type="Gramene" id="AET2Gv21213200.1">
    <property type="protein sequence ID" value="AET2Gv21213200.1"/>
    <property type="gene ID" value="AET2Gv21213200"/>
</dbReference>
<reference evidence="3" key="1">
    <citation type="journal article" date="2014" name="Science">
        <title>Ancient hybridizations among the ancestral genomes of bread wheat.</title>
        <authorList>
            <consortium name="International Wheat Genome Sequencing Consortium,"/>
            <person name="Marcussen T."/>
            <person name="Sandve S.R."/>
            <person name="Heier L."/>
            <person name="Spannagl M."/>
            <person name="Pfeifer M."/>
            <person name="Jakobsen K.S."/>
            <person name="Wulff B.B."/>
            <person name="Steuernagel B."/>
            <person name="Mayer K.F."/>
            <person name="Olsen O.A."/>
        </authorList>
    </citation>
    <scope>NUCLEOTIDE SEQUENCE [LARGE SCALE GENOMIC DNA]</scope>
    <source>
        <strain evidence="3">cv. AL8/78</strain>
    </source>
</reference>
<evidence type="ECO:0000313" key="3">
    <source>
        <dbReference type="Proteomes" id="UP000015105"/>
    </source>
</evidence>
<reference evidence="2" key="4">
    <citation type="submission" date="2019-03" db="UniProtKB">
        <authorList>
            <consortium name="EnsemblPlants"/>
        </authorList>
    </citation>
    <scope>IDENTIFICATION</scope>
</reference>
<keyword evidence="3" id="KW-1185">Reference proteome</keyword>
<protein>
    <recommendedName>
        <fullName evidence="1">F-box domain-containing protein</fullName>
    </recommendedName>
</protein>
<feature type="domain" description="F-box" evidence="1">
    <location>
        <begin position="8"/>
        <end position="46"/>
    </location>
</feature>
<dbReference type="InterPro" id="IPR001810">
    <property type="entry name" value="F-box_dom"/>
</dbReference>
<dbReference type="AlphaFoldDB" id="A0A453DF19"/>
<sequence>MALTAIHDELLVDIFLRLPTREDLIRASAACVSFRRLVADRSFLRRFR</sequence>
<dbReference type="Gene3D" id="1.20.1280.50">
    <property type="match status" value="1"/>
</dbReference>
<proteinExistence type="predicted"/>
<reference evidence="2" key="5">
    <citation type="journal article" date="2021" name="G3 (Bethesda)">
        <title>Aegilops tauschii genome assembly Aet v5.0 features greater sequence contiguity and improved annotation.</title>
        <authorList>
            <person name="Wang L."/>
            <person name="Zhu T."/>
            <person name="Rodriguez J.C."/>
            <person name="Deal K.R."/>
            <person name="Dubcovsky J."/>
            <person name="McGuire P.E."/>
            <person name="Lux T."/>
            <person name="Spannagl M."/>
            <person name="Mayer K.F.X."/>
            <person name="Baldrich P."/>
            <person name="Meyers B.C."/>
            <person name="Huo N."/>
            <person name="Gu Y.Q."/>
            <person name="Zhou H."/>
            <person name="Devos K.M."/>
            <person name="Bennetzen J.L."/>
            <person name="Unver T."/>
            <person name="Budak H."/>
            <person name="Gulick P.J."/>
            <person name="Galiba G."/>
            <person name="Kalapos B."/>
            <person name="Nelson D.R."/>
            <person name="Li P."/>
            <person name="You F.M."/>
            <person name="Luo M.C."/>
            <person name="Dvorak J."/>
        </authorList>
    </citation>
    <scope>NUCLEOTIDE SEQUENCE [LARGE SCALE GENOMIC DNA]</scope>
    <source>
        <strain evidence="2">cv. AL8/78</strain>
    </source>
</reference>
<dbReference type="PANTHER" id="PTHR31264">
    <property type="entry name" value="OS07G0554500 PROTEIN-RELATED"/>
    <property type="match status" value="1"/>
</dbReference>
<dbReference type="InterPro" id="IPR036047">
    <property type="entry name" value="F-box-like_dom_sf"/>
</dbReference>
<dbReference type="EnsemblPlants" id="AET2Gv21213200.1">
    <property type="protein sequence ID" value="AET2Gv21213200.1"/>
    <property type="gene ID" value="AET2Gv21213200"/>
</dbReference>